<feature type="region of interest" description="Disordered" evidence="1">
    <location>
        <begin position="1"/>
        <end position="59"/>
    </location>
</feature>
<accession>A0AAN6DWF9</accession>
<feature type="compositionally biased region" description="Basic and acidic residues" evidence="1">
    <location>
        <begin position="262"/>
        <end position="272"/>
    </location>
</feature>
<gene>
    <name evidence="2" type="ORF">EDD36DRAFT_209667</name>
</gene>
<evidence type="ECO:0000313" key="2">
    <source>
        <dbReference type="EMBL" id="KAI1613886.1"/>
    </source>
</evidence>
<feature type="region of interest" description="Disordered" evidence="1">
    <location>
        <begin position="252"/>
        <end position="278"/>
    </location>
</feature>
<feature type="compositionally biased region" description="Polar residues" evidence="1">
    <location>
        <begin position="95"/>
        <end position="108"/>
    </location>
</feature>
<feature type="compositionally biased region" description="Low complexity" evidence="1">
    <location>
        <begin position="219"/>
        <end position="232"/>
    </location>
</feature>
<dbReference type="AlphaFoldDB" id="A0AAN6DWF9"/>
<name>A0AAN6DWF9_9EURO</name>
<organism evidence="2 3">
    <name type="scientific">Exophiala viscosa</name>
    <dbReference type="NCBI Taxonomy" id="2486360"/>
    <lineage>
        <taxon>Eukaryota</taxon>
        <taxon>Fungi</taxon>
        <taxon>Dikarya</taxon>
        <taxon>Ascomycota</taxon>
        <taxon>Pezizomycotina</taxon>
        <taxon>Eurotiomycetes</taxon>
        <taxon>Chaetothyriomycetidae</taxon>
        <taxon>Chaetothyriales</taxon>
        <taxon>Herpotrichiellaceae</taxon>
        <taxon>Exophiala</taxon>
    </lineage>
</organism>
<evidence type="ECO:0000313" key="3">
    <source>
        <dbReference type="Proteomes" id="UP001203852"/>
    </source>
</evidence>
<sequence>MSQISILGFAPPTPSQDPSGPGPIHWSILVSPSKDLQTTQQPQSKPKKSRFLQRWQSPAQPQQPVFESTLFDMHNHQLRQQQYPVPISHPEEESNAPTSEATTDITSSLEGKPHRLVLRIALSTHPSTSQKLATKVSTLLYATPTYGPEDDWLRAALEELIFARILDSETISYDVDAILNYARGAATNPAIGVQELDYAAHMTRTTQVKEMFSRGNAAPKSPSVSPSRNSRPANKRVSSKSHSFLGFWVTQGGSGQVKRHQEKRDYWQRQDDPYGGLM</sequence>
<dbReference type="EMBL" id="MU404353">
    <property type="protein sequence ID" value="KAI1613886.1"/>
    <property type="molecule type" value="Genomic_DNA"/>
</dbReference>
<keyword evidence="3" id="KW-1185">Reference proteome</keyword>
<reference evidence="2" key="1">
    <citation type="journal article" date="2022" name="bioRxiv">
        <title>Deciphering the potential niche of two novel black yeast fungi from a biological soil crust based on their genomes, phenotypes, and melanin regulation.</title>
        <authorList>
            <consortium name="DOE Joint Genome Institute"/>
            <person name="Carr E.C."/>
            <person name="Barton Q."/>
            <person name="Grambo S."/>
            <person name="Sullivan M."/>
            <person name="Renfro C.M."/>
            <person name="Kuo A."/>
            <person name="Pangilinan J."/>
            <person name="Lipzen A."/>
            <person name="Keymanesh K."/>
            <person name="Savage E."/>
            <person name="Barry K."/>
            <person name="Grigoriev I.V."/>
            <person name="Riekhof W.R."/>
            <person name="Harris S.S."/>
        </authorList>
    </citation>
    <scope>NUCLEOTIDE SEQUENCE</scope>
    <source>
        <strain evidence="2">JF 03-4F</strain>
    </source>
</reference>
<feature type="region of interest" description="Disordered" evidence="1">
    <location>
        <begin position="88"/>
        <end position="108"/>
    </location>
</feature>
<protein>
    <submittedName>
        <fullName evidence="2">Uncharacterized protein</fullName>
    </submittedName>
</protein>
<evidence type="ECO:0000256" key="1">
    <source>
        <dbReference type="SAM" id="MobiDB-lite"/>
    </source>
</evidence>
<dbReference type="Proteomes" id="UP001203852">
    <property type="component" value="Unassembled WGS sequence"/>
</dbReference>
<comment type="caution">
    <text evidence="2">The sequence shown here is derived from an EMBL/GenBank/DDBJ whole genome shotgun (WGS) entry which is preliminary data.</text>
</comment>
<proteinExistence type="predicted"/>
<feature type="region of interest" description="Disordered" evidence="1">
    <location>
        <begin position="211"/>
        <end position="240"/>
    </location>
</feature>